<organism evidence="1 2">
    <name type="scientific">Brachionus plicatilis</name>
    <name type="common">Marine rotifer</name>
    <name type="synonym">Brachionus muelleri</name>
    <dbReference type="NCBI Taxonomy" id="10195"/>
    <lineage>
        <taxon>Eukaryota</taxon>
        <taxon>Metazoa</taxon>
        <taxon>Spiralia</taxon>
        <taxon>Gnathifera</taxon>
        <taxon>Rotifera</taxon>
        <taxon>Eurotatoria</taxon>
        <taxon>Monogononta</taxon>
        <taxon>Pseudotrocha</taxon>
        <taxon>Ploima</taxon>
        <taxon>Brachionidae</taxon>
        <taxon>Brachionus</taxon>
    </lineage>
</organism>
<protein>
    <submittedName>
        <fullName evidence="1">Ubiquitin-associated and SH3 domain-containing A</fullName>
    </submittedName>
</protein>
<dbReference type="OrthoDB" id="414418at2759"/>
<sequence length="224" mass="26380">MIPSGYVIYLDCFSRKILPEFWPTKVPTRFLSTIFQNIKMWIKDMITKSVSLKFFKINWLFDFILSEKLLKDSKSFVIFKLSTKYLIMKQIKYLASKATEIIFKSQAFLNFANYDIIPYSKQLHLTLGFGYEPEQRKILVDLANNCINYRRPGEWEVRLYSRDSRADNKMTFKVISTYKPKMDSELGLKINDYVYASMPSKDNLMKAFEATALNQQVTCHNSKI</sequence>
<dbReference type="AlphaFoldDB" id="A0A3M7RTH2"/>
<evidence type="ECO:0000313" key="1">
    <source>
        <dbReference type="EMBL" id="RNA26720.1"/>
    </source>
</evidence>
<evidence type="ECO:0000313" key="2">
    <source>
        <dbReference type="Proteomes" id="UP000276133"/>
    </source>
</evidence>
<accession>A0A3M7RTH2</accession>
<name>A0A3M7RTH2_BRAPC</name>
<dbReference type="STRING" id="10195.A0A3M7RTH2"/>
<gene>
    <name evidence="1" type="ORF">BpHYR1_003822</name>
</gene>
<reference evidence="1 2" key="1">
    <citation type="journal article" date="2018" name="Sci. Rep.">
        <title>Genomic signatures of local adaptation to the degree of environmental predictability in rotifers.</title>
        <authorList>
            <person name="Franch-Gras L."/>
            <person name="Hahn C."/>
            <person name="Garcia-Roger E.M."/>
            <person name="Carmona M.J."/>
            <person name="Serra M."/>
            <person name="Gomez A."/>
        </authorList>
    </citation>
    <scope>NUCLEOTIDE SEQUENCE [LARGE SCALE GENOMIC DNA]</scope>
    <source>
        <strain evidence="1">HYR1</strain>
    </source>
</reference>
<comment type="caution">
    <text evidence="1">The sequence shown here is derived from an EMBL/GenBank/DDBJ whole genome shotgun (WGS) entry which is preliminary data.</text>
</comment>
<dbReference type="EMBL" id="REGN01002685">
    <property type="protein sequence ID" value="RNA26720.1"/>
    <property type="molecule type" value="Genomic_DNA"/>
</dbReference>
<dbReference type="Proteomes" id="UP000276133">
    <property type="component" value="Unassembled WGS sequence"/>
</dbReference>
<proteinExistence type="predicted"/>
<keyword evidence="2" id="KW-1185">Reference proteome</keyword>